<dbReference type="PANTHER" id="PTHR34544">
    <property type="entry name" value="OSJNBA0006B20.18 PROTEIN"/>
    <property type="match status" value="1"/>
</dbReference>
<proteinExistence type="predicted"/>
<organism evidence="2 3">
    <name type="scientific">Liquidambar formosana</name>
    <name type="common">Formosan gum</name>
    <dbReference type="NCBI Taxonomy" id="63359"/>
    <lineage>
        <taxon>Eukaryota</taxon>
        <taxon>Viridiplantae</taxon>
        <taxon>Streptophyta</taxon>
        <taxon>Embryophyta</taxon>
        <taxon>Tracheophyta</taxon>
        <taxon>Spermatophyta</taxon>
        <taxon>Magnoliopsida</taxon>
        <taxon>eudicotyledons</taxon>
        <taxon>Gunneridae</taxon>
        <taxon>Pentapetalae</taxon>
        <taxon>Saxifragales</taxon>
        <taxon>Altingiaceae</taxon>
        <taxon>Liquidambar</taxon>
    </lineage>
</organism>
<evidence type="ECO:0000313" key="2">
    <source>
        <dbReference type="EMBL" id="KAK9276968.1"/>
    </source>
</evidence>
<reference evidence="2 3" key="1">
    <citation type="journal article" date="2024" name="Plant J.">
        <title>Genome sequences and population genomics reveal climatic adaptation and genomic divergence between two closely related sweetgum species.</title>
        <authorList>
            <person name="Xu W.Q."/>
            <person name="Ren C.Q."/>
            <person name="Zhang X.Y."/>
            <person name="Comes H.P."/>
            <person name="Liu X.H."/>
            <person name="Li Y.G."/>
            <person name="Kettle C.J."/>
            <person name="Jalonen R."/>
            <person name="Gaisberger H."/>
            <person name="Ma Y.Z."/>
            <person name="Qiu Y.X."/>
        </authorList>
    </citation>
    <scope>NUCLEOTIDE SEQUENCE [LARGE SCALE GENOMIC DNA]</scope>
    <source>
        <strain evidence="2">Hangzhou</strain>
    </source>
</reference>
<dbReference type="AlphaFoldDB" id="A0AAP0WU81"/>
<accession>A0AAP0WU81</accession>
<protein>
    <submittedName>
        <fullName evidence="2">Uncharacterized protein</fullName>
    </submittedName>
</protein>
<keyword evidence="3" id="KW-1185">Reference proteome</keyword>
<evidence type="ECO:0000313" key="3">
    <source>
        <dbReference type="Proteomes" id="UP001415857"/>
    </source>
</evidence>
<gene>
    <name evidence="2" type="ORF">L1049_006507</name>
</gene>
<feature type="region of interest" description="Disordered" evidence="1">
    <location>
        <begin position="77"/>
        <end position="101"/>
    </location>
</feature>
<dbReference type="Proteomes" id="UP001415857">
    <property type="component" value="Unassembled WGS sequence"/>
</dbReference>
<dbReference type="PANTHER" id="PTHR34544:SF3">
    <property type="entry name" value="OS07G0155200 PROTEIN"/>
    <property type="match status" value="1"/>
</dbReference>
<sequence>MAPSGRIIHNLLHNSRRSLFSSSFSATRFALTAFPAQAPSLQIPSYSTSHLVGFSWTPNSTFASYVTLRFLNTRSSEDFDDTKEHPHQYETEGDREDIEWEEEDEVEPEIGDGGDGGGVVLQNVPWGERALCISHEVLLQFGDDMKLFAFKTTASRIHICEA</sequence>
<name>A0AAP0WU81_LIQFO</name>
<feature type="compositionally biased region" description="Basic and acidic residues" evidence="1">
    <location>
        <begin position="82"/>
        <end position="92"/>
    </location>
</feature>
<comment type="caution">
    <text evidence="2">The sequence shown here is derived from an EMBL/GenBank/DDBJ whole genome shotgun (WGS) entry which is preliminary data.</text>
</comment>
<dbReference type="EMBL" id="JBBPBK010000010">
    <property type="protein sequence ID" value="KAK9276968.1"/>
    <property type="molecule type" value="Genomic_DNA"/>
</dbReference>
<evidence type="ECO:0000256" key="1">
    <source>
        <dbReference type="SAM" id="MobiDB-lite"/>
    </source>
</evidence>